<dbReference type="EMBL" id="CAJVPZ010010308">
    <property type="protein sequence ID" value="CAG8618578.1"/>
    <property type="molecule type" value="Genomic_DNA"/>
</dbReference>
<dbReference type="PRINTS" id="PR00463">
    <property type="entry name" value="EP450I"/>
</dbReference>
<accession>A0A9N9GQI7</accession>
<dbReference type="GO" id="GO:0005506">
    <property type="term" value="F:iron ion binding"/>
    <property type="evidence" value="ECO:0007669"/>
    <property type="project" value="InterPro"/>
</dbReference>
<reference evidence="1" key="1">
    <citation type="submission" date="2021-06" db="EMBL/GenBank/DDBJ databases">
        <authorList>
            <person name="Kallberg Y."/>
            <person name="Tangrot J."/>
            <person name="Rosling A."/>
        </authorList>
    </citation>
    <scope>NUCLEOTIDE SEQUENCE</scope>
    <source>
        <strain evidence="1">IN212</strain>
    </source>
</reference>
<dbReference type="CDD" id="cd00302">
    <property type="entry name" value="cytochrome_P450"/>
    <property type="match status" value="1"/>
</dbReference>
<dbReference type="InterPro" id="IPR001128">
    <property type="entry name" value="Cyt_P450"/>
</dbReference>
<dbReference type="SUPFAM" id="SSF48264">
    <property type="entry name" value="Cytochrome P450"/>
    <property type="match status" value="1"/>
</dbReference>
<dbReference type="InterPro" id="IPR036396">
    <property type="entry name" value="Cyt_P450_sf"/>
</dbReference>
<dbReference type="AlphaFoldDB" id="A0A9N9GQI7"/>
<evidence type="ECO:0000313" key="1">
    <source>
        <dbReference type="EMBL" id="CAG8618578.1"/>
    </source>
</evidence>
<protein>
    <submittedName>
        <fullName evidence="1">18156_t:CDS:1</fullName>
    </submittedName>
</protein>
<dbReference type="GO" id="GO:0004497">
    <property type="term" value="F:monooxygenase activity"/>
    <property type="evidence" value="ECO:0007669"/>
    <property type="project" value="InterPro"/>
</dbReference>
<sequence length="191" mass="22264">MNAVKILFVEIEGYWNDLKFENNEYKETDEFMIDFSQWMRRFIADLALNMNFGDHAFSMAELKGNNEKAIKPMDEREIFGVLLEFFVAGVETSYMLHCLLRMQHPSVKQKLIQELDSVFPTTLPSKTSRLKTNPPINPRELYEQDEIGGYTIPKGATVIACVDAIHLHKDYWENPTEFIPERFLSDDYPLS</sequence>
<dbReference type="InterPro" id="IPR002401">
    <property type="entry name" value="Cyt_P450_E_grp-I"/>
</dbReference>
<dbReference type="GO" id="GO:0016705">
    <property type="term" value="F:oxidoreductase activity, acting on paired donors, with incorporation or reduction of molecular oxygen"/>
    <property type="evidence" value="ECO:0007669"/>
    <property type="project" value="InterPro"/>
</dbReference>
<comment type="caution">
    <text evidence="1">The sequence shown here is derived from an EMBL/GenBank/DDBJ whole genome shotgun (WGS) entry which is preliminary data.</text>
</comment>
<dbReference type="OrthoDB" id="1470350at2759"/>
<dbReference type="Pfam" id="PF00067">
    <property type="entry name" value="p450"/>
    <property type="match status" value="2"/>
</dbReference>
<evidence type="ECO:0000313" key="2">
    <source>
        <dbReference type="Proteomes" id="UP000789396"/>
    </source>
</evidence>
<dbReference type="GO" id="GO:0020037">
    <property type="term" value="F:heme binding"/>
    <property type="evidence" value="ECO:0007669"/>
    <property type="project" value="InterPro"/>
</dbReference>
<dbReference type="Gene3D" id="1.10.630.10">
    <property type="entry name" value="Cytochrome P450"/>
    <property type="match status" value="1"/>
</dbReference>
<dbReference type="Proteomes" id="UP000789396">
    <property type="component" value="Unassembled WGS sequence"/>
</dbReference>
<feature type="non-terminal residue" evidence="1">
    <location>
        <position position="1"/>
    </location>
</feature>
<gene>
    <name evidence="1" type="ORF">RFULGI_LOCUS7270</name>
</gene>
<keyword evidence="2" id="KW-1185">Reference proteome</keyword>
<organism evidence="1 2">
    <name type="scientific">Racocetra fulgida</name>
    <dbReference type="NCBI Taxonomy" id="60492"/>
    <lineage>
        <taxon>Eukaryota</taxon>
        <taxon>Fungi</taxon>
        <taxon>Fungi incertae sedis</taxon>
        <taxon>Mucoromycota</taxon>
        <taxon>Glomeromycotina</taxon>
        <taxon>Glomeromycetes</taxon>
        <taxon>Diversisporales</taxon>
        <taxon>Gigasporaceae</taxon>
        <taxon>Racocetra</taxon>
    </lineage>
</organism>
<proteinExistence type="predicted"/>
<dbReference type="PANTHER" id="PTHR24301:SF2">
    <property type="entry name" value="THROMBOXANE-A SYNTHASE"/>
    <property type="match status" value="1"/>
</dbReference>
<dbReference type="PANTHER" id="PTHR24301">
    <property type="entry name" value="THROMBOXANE-A SYNTHASE"/>
    <property type="match status" value="1"/>
</dbReference>
<name>A0A9N9GQI7_9GLOM</name>